<accession>A0A3M7S5Q9</accession>
<gene>
    <name evidence="1" type="ORF">BpHYR1_019202</name>
</gene>
<sequence length="59" mass="6977">MYFSKALASVSDIVIGRIRAKIYLKKDFLTKNEVEFETKKILTSFENKSIIKVRGQFWF</sequence>
<organism evidence="1 2">
    <name type="scientific">Brachionus plicatilis</name>
    <name type="common">Marine rotifer</name>
    <name type="synonym">Brachionus muelleri</name>
    <dbReference type="NCBI Taxonomy" id="10195"/>
    <lineage>
        <taxon>Eukaryota</taxon>
        <taxon>Metazoa</taxon>
        <taxon>Spiralia</taxon>
        <taxon>Gnathifera</taxon>
        <taxon>Rotifera</taxon>
        <taxon>Eurotatoria</taxon>
        <taxon>Monogononta</taxon>
        <taxon>Pseudotrocha</taxon>
        <taxon>Ploima</taxon>
        <taxon>Brachionidae</taxon>
        <taxon>Brachionus</taxon>
    </lineage>
</organism>
<dbReference type="EMBL" id="REGN01001983">
    <property type="protein sequence ID" value="RNA31136.1"/>
    <property type="molecule type" value="Genomic_DNA"/>
</dbReference>
<protein>
    <submittedName>
        <fullName evidence="1">Uncharacterized protein</fullName>
    </submittedName>
</protein>
<name>A0A3M7S5Q9_BRAPC</name>
<reference evidence="1 2" key="1">
    <citation type="journal article" date="2018" name="Sci. Rep.">
        <title>Genomic signatures of local adaptation to the degree of environmental predictability in rotifers.</title>
        <authorList>
            <person name="Franch-Gras L."/>
            <person name="Hahn C."/>
            <person name="Garcia-Roger E.M."/>
            <person name="Carmona M.J."/>
            <person name="Serra M."/>
            <person name="Gomez A."/>
        </authorList>
    </citation>
    <scope>NUCLEOTIDE SEQUENCE [LARGE SCALE GENOMIC DNA]</scope>
    <source>
        <strain evidence="1">HYR1</strain>
    </source>
</reference>
<comment type="caution">
    <text evidence="1">The sequence shown here is derived from an EMBL/GenBank/DDBJ whole genome shotgun (WGS) entry which is preliminary data.</text>
</comment>
<evidence type="ECO:0000313" key="2">
    <source>
        <dbReference type="Proteomes" id="UP000276133"/>
    </source>
</evidence>
<dbReference type="AlphaFoldDB" id="A0A3M7S5Q9"/>
<keyword evidence="2" id="KW-1185">Reference proteome</keyword>
<dbReference type="Proteomes" id="UP000276133">
    <property type="component" value="Unassembled WGS sequence"/>
</dbReference>
<proteinExistence type="predicted"/>
<evidence type="ECO:0000313" key="1">
    <source>
        <dbReference type="EMBL" id="RNA31136.1"/>
    </source>
</evidence>